<protein>
    <submittedName>
        <fullName evidence="1">Uncharacterized protein</fullName>
    </submittedName>
</protein>
<dbReference type="AlphaFoldDB" id="A0A0L8HJU3"/>
<accession>A0A0L8HJU3</accession>
<evidence type="ECO:0000313" key="1">
    <source>
        <dbReference type="EMBL" id="KOF89518.1"/>
    </source>
</evidence>
<proteinExistence type="predicted"/>
<gene>
    <name evidence="1" type="ORF">OCBIM_22012934mg</name>
</gene>
<dbReference type="EMBL" id="KQ417957">
    <property type="protein sequence ID" value="KOF89518.1"/>
    <property type="molecule type" value="Genomic_DNA"/>
</dbReference>
<name>A0A0L8HJU3_OCTBM</name>
<reference evidence="1" key="1">
    <citation type="submission" date="2015-07" db="EMBL/GenBank/DDBJ databases">
        <title>MeaNS - Measles Nucleotide Surveillance Program.</title>
        <authorList>
            <person name="Tran T."/>
            <person name="Druce J."/>
        </authorList>
    </citation>
    <scope>NUCLEOTIDE SEQUENCE</scope>
    <source>
        <strain evidence="1">UCB-OBI-ISO-001</strain>
        <tissue evidence="1">Gonad</tissue>
    </source>
</reference>
<organism evidence="1">
    <name type="scientific">Octopus bimaculoides</name>
    <name type="common">California two-spotted octopus</name>
    <dbReference type="NCBI Taxonomy" id="37653"/>
    <lineage>
        <taxon>Eukaryota</taxon>
        <taxon>Metazoa</taxon>
        <taxon>Spiralia</taxon>
        <taxon>Lophotrochozoa</taxon>
        <taxon>Mollusca</taxon>
        <taxon>Cephalopoda</taxon>
        <taxon>Coleoidea</taxon>
        <taxon>Octopodiformes</taxon>
        <taxon>Octopoda</taxon>
        <taxon>Incirrata</taxon>
        <taxon>Octopodidae</taxon>
        <taxon>Octopus</taxon>
    </lineage>
</organism>
<sequence length="86" mass="10126">MNHYHNRIIYTIQERKKKWKVNIKNLAKRSSPKCRKICFFAVSFSGKMAFPLKDMRMPAITGFIRTVSQLNSHQVPDLVLSFKLEI</sequence>